<evidence type="ECO:0000256" key="6">
    <source>
        <dbReference type="RuleBase" id="RU003749"/>
    </source>
</evidence>
<dbReference type="InterPro" id="IPR002645">
    <property type="entry name" value="STAS_dom"/>
</dbReference>
<evidence type="ECO:0000259" key="7">
    <source>
        <dbReference type="PROSITE" id="PS50801"/>
    </source>
</evidence>
<dbReference type="InterPro" id="IPR036513">
    <property type="entry name" value="STAS_dom_sf"/>
</dbReference>
<evidence type="ECO:0000256" key="1">
    <source>
        <dbReference type="ARBA" id="ARBA00001976"/>
    </source>
</evidence>
<name>A0A833HQ34_9FIRM</name>
<feature type="domain" description="STAS" evidence="7">
    <location>
        <begin position="4"/>
        <end position="114"/>
    </location>
</feature>
<comment type="function">
    <text evidence="1">In the phosphorylated form it could act as an anti-anti-sigma factor that counteracts SpoIIAB and thus releases sigma f from inhibition.</text>
</comment>
<comment type="similarity">
    <text evidence="2 6">Belongs to the anti-sigma-factor antagonist family.</text>
</comment>
<reference evidence="8 9" key="1">
    <citation type="submission" date="2019-10" db="EMBL/GenBank/DDBJ databases">
        <title>Alkaliphilus serpentinus sp. nov. and Alkaliphilus pronyensis sp. nov., two novel anaerobic alkaliphilic species isolated from the serpentinized-hosted hydrothermal field of the Prony Bay (New Caledonia).</title>
        <authorList>
            <person name="Postec A."/>
        </authorList>
    </citation>
    <scope>NUCLEOTIDE SEQUENCE [LARGE SCALE GENOMIC DNA]</scope>
    <source>
        <strain evidence="8 9">LacT</strain>
    </source>
</reference>
<protein>
    <recommendedName>
        <fullName evidence="3 6">Anti-sigma F factor antagonist</fullName>
    </recommendedName>
    <alternativeName>
        <fullName evidence="6">Stage II sporulation protein</fullName>
    </alternativeName>
</protein>
<dbReference type="OrthoDB" id="9796601at2"/>
<dbReference type="GO" id="GO:0030435">
    <property type="term" value="P:sporulation resulting in formation of a cellular spore"/>
    <property type="evidence" value="ECO:0007669"/>
    <property type="project" value="UniProtKB-KW"/>
</dbReference>
<evidence type="ECO:0000256" key="3">
    <source>
        <dbReference type="ARBA" id="ARBA00020784"/>
    </source>
</evidence>
<dbReference type="PROSITE" id="PS50801">
    <property type="entry name" value="STAS"/>
    <property type="match status" value="1"/>
</dbReference>
<dbReference type="PANTHER" id="PTHR33495:SF2">
    <property type="entry name" value="ANTI-SIGMA FACTOR ANTAGONIST TM_1081-RELATED"/>
    <property type="match status" value="1"/>
</dbReference>
<evidence type="ECO:0000256" key="5">
    <source>
        <dbReference type="ARBA" id="ARBA00022969"/>
    </source>
</evidence>
<proteinExistence type="inferred from homology"/>
<dbReference type="Proteomes" id="UP000465601">
    <property type="component" value="Unassembled WGS sequence"/>
</dbReference>
<dbReference type="PANTHER" id="PTHR33495">
    <property type="entry name" value="ANTI-SIGMA FACTOR ANTAGONIST TM_1081-RELATED-RELATED"/>
    <property type="match status" value="1"/>
</dbReference>
<keyword evidence="4" id="KW-0597">Phosphoprotein</keyword>
<keyword evidence="9" id="KW-1185">Reference proteome</keyword>
<comment type="caution">
    <text evidence="8">The sequence shown here is derived from an EMBL/GenBank/DDBJ whole genome shotgun (WGS) entry which is preliminary data.</text>
</comment>
<dbReference type="RefSeq" id="WP_151865211.1">
    <property type="nucleotide sequence ID" value="NZ_WBZB01000013.1"/>
</dbReference>
<dbReference type="CDD" id="cd07043">
    <property type="entry name" value="STAS_anti-anti-sigma_factors"/>
    <property type="match status" value="1"/>
</dbReference>
<dbReference type="InterPro" id="IPR003658">
    <property type="entry name" value="Anti-sigma_ant"/>
</dbReference>
<dbReference type="InterPro" id="IPR014237">
    <property type="entry name" value="Anti-sigma_F_ant"/>
</dbReference>
<dbReference type="NCBIfam" id="TIGR00377">
    <property type="entry name" value="ant_ant_sig"/>
    <property type="match status" value="1"/>
</dbReference>
<sequence length="114" mass="13216">MDKVQLKYETNNNTLIVELEGELDHHVAEDIRIELDDIIERKRIRNLIFDMGLLHFMDSSGIGVIMGRYKNISKLGGKVAVVEVPDKIDKIFTLAGLYRIVEKYQNKREAINRM</sequence>
<dbReference type="NCBIfam" id="TIGR02886">
    <property type="entry name" value="spore_II_AA"/>
    <property type="match status" value="1"/>
</dbReference>
<dbReference type="Gene3D" id="3.30.750.24">
    <property type="entry name" value="STAS domain"/>
    <property type="match status" value="1"/>
</dbReference>
<evidence type="ECO:0000313" key="9">
    <source>
        <dbReference type="Proteomes" id="UP000465601"/>
    </source>
</evidence>
<evidence type="ECO:0000313" key="8">
    <source>
        <dbReference type="EMBL" id="KAB3531483.1"/>
    </source>
</evidence>
<keyword evidence="5" id="KW-0749">Sporulation</keyword>
<evidence type="ECO:0000256" key="4">
    <source>
        <dbReference type="ARBA" id="ARBA00022553"/>
    </source>
</evidence>
<gene>
    <name evidence="8" type="primary">spoIIAA</name>
    <name evidence="8" type="ORF">F8153_04705</name>
</gene>
<dbReference type="SUPFAM" id="SSF52091">
    <property type="entry name" value="SpoIIaa-like"/>
    <property type="match status" value="1"/>
</dbReference>
<dbReference type="EMBL" id="WBZB01000013">
    <property type="protein sequence ID" value="KAB3531483.1"/>
    <property type="molecule type" value="Genomic_DNA"/>
</dbReference>
<dbReference type="GO" id="GO:0043856">
    <property type="term" value="F:anti-sigma factor antagonist activity"/>
    <property type="evidence" value="ECO:0007669"/>
    <property type="project" value="InterPro"/>
</dbReference>
<dbReference type="GO" id="GO:0045152">
    <property type="term" value="F:antisigma factor binding"/>
    <property type="evidence" value="ECO:0007669"/>
    <property type="project" value="InterPro"/>
</dbReference>
<dbReference type="AlphaFoldDB" id="A0A833HQ34"/>
<organism evidence="8 9">
    <name type="scientific">Alkaliphilus serpentinus</name>
    <dbReference type="NCBI Taxonomy" id="1482731"/>
    <lineage>
        <taxon>Bacteria</taxon>
        <taxon>Bacillati</taxon>
        <taxon>Bacillota</taxon>
        <taxon>Clostridia</taxon>
        <taxon>Peptostreptococcales</taxon>
        <taxon>Natronincolaceae</taxon>
        <taxon>Alkaliphilus</taxon>
    </lineage>
</organism>
<dbReference type="Pfam" id="PF01740">
    <property type="entry name" value="STAS"/>
    <property type="match status" value="1"/>
</dbReference>
<evidence type="ECO:0000256" key="2">
    <source>
        <dbReference type="ARBA" id="ARBA00009013"/>
    </source>
</evidence>
<accession>A0A833HQ34</accession>